<dbReference type="Proteomes" id="UP001595075">
    <property type="component" value="Unassembled WGS sequence"/>
</dbReference>
<proteinExistence type="inferred from homology"/>
<dbReference type="PANTHER" id="PTHR12059:SF5">
    <property type="entry name" value="LARGE RIBOSOMAL SUBUNIT PROTEIN UL23M"/>
    <property type="match status" value="1"/>
</dbReference>
<evidence type="ECO:0000256" key="3">
    <source>
        <dbReference type="ARBA" id="ARBA00023274"/>
    </source>
</evidence>
<dbReference type="SUPFAM" id="SSF54189">
    <property type="entry name" value="Ribosomal proteins S24e, L23 and L15e"/>
    <property type="match status" value="1"/>
</dbReference>
<evidence type="ECO:0000256" key="1">
    <source>
        <dbReference type="ARBA" id="ARBA00006700"/>
    </source>
</evidence>
<accession>A0ABR4CM41</accession>
<comment type="similarity">
    <text evidence="1">Belongs to the universal ribosomal protein uL23 family.</text>
</comment>
<dbReference type="Pfam" id="PF00276">
    <property type="entry name" value="Ribosomal_L23"/>
    <property type="match status" value="1"/>
</dbReference>
<keyword evidence="7" id="KW-1185">Reference proteome</keyword>
<gene>
    <name evidence="6" type="ORF">VTL71DRAFT_13245</name>
</gene>
<feature type="region of interest" description="Disordered" evidence="5">
    <location>
        <begin position="132"/>
        <end position="211"/>
    </location>
</feature>
<name>A0ABR4CM41_9HELO</name>
<feature type="compositionally biased region" description="Acidic residues" evidence="5">
    <location>
        <begin position="182"/>
        <end position="197"/>
    </location>
</feature>
<evidence type="ECO:0000313" key="7">
    <source>
        <dbReference type="Proteomes" id="UP001595075"/>
    </source>
</evidence>
<organism evidence="6 7">
    <name type="scientific">Oculimacula yallundae</name>
    <dbReference type="NCBI Taxonomy" id="86028"/>
    <lineage>
        <taxon>Eukaryota</taxon>
        <taxon>Fungi</taxon>
        <taxon>Dikarya</taxon>
        <taxon>Ascomycota</taxon>
        <taxon>Pezizomycotina</taxon>
        <taxon>Leotiomycetes</taxon>
        <taxon>Helotiales</taxon>
        <taxon>Ploettnerulaceae</taxon>
        <taxon>Oculimacula</taxon>
    </lineage>
</organism>
<dbReference type="InterPro" id="IPR012677">
    <property type="entry name" value="Nucleotide-bd_a/b_plait_sf"/>
</dbReference>
<dbReference type="InterPro" id="IPR013025">
    <property type="entry name" value="Ribosomal_uL23-like"/>
</dbReference>
<dbReference type="InterPro" id="IPR012678">
    <property type="entry name" value="Ribosomal_uL23/eL15/eS24_sf"/>
</dbReference>
<protein>
    <recommendedName>
        <fullName evidence="4">Large ribosomal subunit protein uL23m</fullName>
    </recommendedName>
</protein>
<evidence type="ECO:0000256" key="5">
    <source>
        <dbReference type="SAM" id="MobiDB-lite"/>
    </source>
</evidence>
<evidence type="ECO:0000256" key="4">
    <source>
        <dbReference type="ARBA" id="ARBA00039977"/>
    </source>
</evidence>
<comment type="caution">
    <text evidence="6">The sequence shown here is derived from an EMBL/GenBank/DDBJ whole genome shotgun (WGS) entry which is preliminary data.</text>
</comment>
<feature type="compositionally biased region" description="Basic and acidic residues" evidence="5">
    <location>
        <begin position="150"/>
        <end position="162"/>
    </location>
</feature>
<keyword evidence="3" id="KW-0687">Ribonucleoprotein</keyword>
<keyword evidence="2" id="KW-0689">Ribosomal protein</keyword>
<evidence type="ECO:0000256" key="2">
    <source>
        <dbReference type="ARBA" id="ARBA00022980"/>
    </source>
</evidence>
<evidence type="ECO:0000313" key="6">
    <source>
        <dbReference type="EMBL" id="KAL2070219.1"/>
    </source>
</evidence>
<reference evidence="6 7" key="1">
    <citation type="journal article" date="2024" name="Commun. Biol.">
        <title>Comparative genomic analysis of thermophilic fungi reveals convergent evolutionary adaptations and gene losses.</title>
        <authorList>
            <person name="Steindorff A.S."/>
            <person name="Aguilar-Pontes M.V."/>
            <person name="Robinson A.J."/>
            <person name="Andreopoulos B."/>
            <person name="LaButti K."/>
            <person name="Kuo A."/>
            <person name="Mondo S."/>
            <person name="Riley R."/>
            <person name="Otillar R."/>
            <person name="Haridas S."/>
            <person name="Lipzen A."/>
            <person name="Grimwood J."/>
            <person name="Schmutz J."/>
            <person name="Clum A."/>
            <person name="Reid I.D."/>
            <person name="Moisan M.C."/>
            <person name="Butler G."/>
            <person name="Nguyen T.T.M."/>
            <person name="Dewar K."/>
            <person name="Conant G."/>
            <person name="Drula E."/>
            <person name="Henrissat B."/>
            <person name="Hansel C."/>
            <person name="Singer S."/>
            <person name="Hutchinson M.I."/>
            <person name="de Vries R.P."/>
            <person name="Natvig D.O."/>
            <person name="Powell A.J."/>
            <person name="Tsang A."/>
            <person name="Grigoriev I.V."/>
        </authorList>
    </citation>
    <scope>NUCLEOTIDE SEQUENCE [LARGE SCALE GENOMIC DNA]</scope>
    <source>
        <strain evidence="6 7">CBS 494.80</strain>
    </source>
</reference>
<dbReference type="EMBL" id="JAZHXI010000006">
    <property type="protein sequence ID" value="KAL2070219.1"/>
    <property type="molecule type" value="Genomic_DNA"/>
</dbReference>
<sequence>MPPSTIAKVARAPIRSVGHHRLGNKQIFLPNFTLTLLNTPDQPPTFASFIVPLNINKLDLRDYLWHAYGVQVRGVRSYIQQQKVRQDKPGVTRVSPRKWYRPRAIKKMLVEMEKPFVWPETPKTFEKWDKKTYDEAQKGQQSDAETVQPDFREKPTRERKSIAEQAKQLIKGKASWRPNNPEEAEWEDVGEAVEVEQDFGPPEDGKTPRSG</sequence>
<dbReference type="Gene3D" id="3.30.70.330">
    <property type="match status" value="1"/>
</dbReference>
<dbReference type="PANTHER" id="PTHR12059">
    <property type="entry name" value="RIBOSOMAL PROTEIN L23-RELATED"/>
    <property type="match status" value="1"/>
</dbReference>